<dbReference type="EMBL" id="JAGPXC010000003">
    <property type="protein sequence ID" value="KAH6655797.1"/>
    <property type="molecule type" value="Genomic_DNA"/>
</dbReference>
<accession>A0A9P8UPE1</accession>
<dbReference type="OrthoDB" id="4405280at2759"/>
<name>A0A9P8UPE1_9PEZI</name>
<evidence type="ECO:0000313" key="1">
    <source>
        <dbReference type="EMBL" id="KAH6655797.1"/>
    </source>
</evidence>
<protein>
    <submittedName>
        <fullName evidence="1">Uncharacterized protein</fullName>
    </submittedName>
</protein>
<proteinExistence type="predicted"/>
<evidence type="ECO:0000313" key="2">
    <source>
        <dbReference type="Proteomes" id="UP000758603"/>
    </source>
</evidence>
<dbReference type="SUPFAM" id="SSF75011">
    <property type="entry name" value="3-carboxy-cis,cis-mucoante lactonizing enzyme"/>
    <property type="match status" value="1"/>
</dbReference>
<keyword evidence="2" id="KW-1185">Reference proteome</keyword>
<dbReference type="AlphaFoldDB" id="A0A9P8UPE1"/>
<organism evidence="1 2">
    <name type="scientific">Truncatella angustata</name>
    <dbReference type="NCBI Taxonomy" id="152316"/>
    <lineage>
        <taxon>Eukaryota</taxon>
        <taxon>Fungi</taxon>
        <taxon>Dikarya</taxon>
        <taxon>Ascomycota</taxon>
        <taxon>Pezizomycotina</taxon>
        <taxon>Sordariomycetes</taxon>
        <taxon>Xylariomycetidae</taxon>
        <taxon>Amphisphaeriales</taxon>
        <taxon>Sporocadaceae</taxon>
        <taxon>Truncatella</taxon>
    </lineage>
</organism>
<dbReference type="Proteomes" id="UP000758603">
    <property type="component" value="Unassembled WGS sequence"/>
</dbReference>
<sequence length="196" mass="20143">MGAAPSRLIRISTTTGAYTDLRSLNLTSTPVAGVVDENSQYWLTNAANTAWTQVDLLPGSATFGRIVASGTSPAPAYTVSDWAWIPGTAGGNYLWGVSYEAGLLGLTGTSRLMAWNRSTKIWTTSTAITGVLSGSLINYQSVFAGGTDTLYAADSSTGQLYTFPLPGSGLATAQVALGNSFGLATIADGARCAAAN</sequence>
<gene>
    <name evidence="1" type="ORF">BKA67DRAFT_534706</name>
</gene>
<comment type="caution">
    <text evidence="1">The sequence shown here is derived from an EMBL/GenBank/DDBJ whole genome shotgun (WGS) entry which is preliminary data.</text>
</comment>
<reference evidence="1" key="1">
    <citation type="journal article" date="2021" name="Nat. Commun.">
        <title>Genetic determinants of endophytism in the Arabidopsis root mycobiome.</title>
        <authorList>
            <person name="Mesny F."/>
            <person name="Miyauchi S."/>
            <person name="Thiergart T."/>
            <person name="Pickel B."/>
            <person name="Atanasova L."/>
            <person name="Karlsson M."/>
            <person name="Huettel B."/>
            <person name="Barry K.W."/>
            <person name="Haridas S."/>
            <person name="Chen C."/>
            <person name="Bauer D."/>
            <person name="Andreopoulos W."/>
            <person name="Pangilinan J."/>
            <person name="LaButti K."/>
            <person name="Riley R."/>
            <person name="Lipzen A."/>
            <person name="Clum A."/>
            <person name="Drula E."/>
            <person name="Henrissat B."/>
            <person name="Kohler A."/>
            <person name="Grigoriev I.V."/>
            <person name="Martin F.M."/>
            <person name="Hacquard S."/>
        </authorList>
    </citation>
    <scope>NUCLEOTIDE SEQUENCE</scope>
    <source>
        <strain evidence="1">MPI-SDFR-AT-0073</strain>
    </source>
</reference>
<dbReference type="RefSeq" id="XP_045960062.1">
    <property type="nucleotide sequence ID" value="XM_046099904.1"/>
</dbReference>
<dbReference type="GeneID" id="70128796"/>